<dbReference type="EMBL" id="JBHMAA010000002">
    <property type="protein sequence ID" value="MFB9947424.1"/>
    <property type="molecule type" value="Genomic_DNA"/>
</dbReference>
<dbReference type="Proteomes" id="UP001589692">
    <property type="component" value="Unassembled WGS sequence"/>
</dbReference>
<sequence>MSHEINNLLIGIDPGERHECYCIGRVRQVLFVLLCPVCQNFHGKKVFWRRGENPQTDRRSVSRIVPEPKKVRGRVSSRGRELLRSLIQPFFRKPLAPRDGLHDLAGLILMVEIDRIHIFGGCADIRCQDEAGAAVDGHIQNDSELRREFADGVKGVFDRSFVQPPID</sequence>
<protein>
    <submittedName>
        <fullName evidence="1">Uncharacterized protein</fullName>
    </submittedName>
</protein>
<evidence type="ECO:0000313" key="1">
    <source>
        <dbReference type="EMBL" id="MFB9947424.1"/>
    </source>
</evidence>
<keyword evidence="2" id="KW-1185">Reference proteome</keyword>
<evidence type="ECO:0000313" key="2">
    <source>
        <dbReference type="Proteomes" id="UP001589692"/>
    </source>
</evidence>
<reference evidence="1 2" key="1">
    <citation type="submission" date="2024-09" db="EMBL/GenBank/DDBJ databases">
        <authorList>
            <person name="Sun Q."/>
            <person name="Mori K."/>
        </authorList>
    </citation>
    <scope>NUCLEOTIDE SEQUENCE [LARGE SCALE GENOMIC DNA]</scope>
    <source>
        <strain evidence="1 2">TBRC 4938</strain>
    </source>
</reference>
<organism evidence="1 2">
    <name type="scientific">Rhizobium puerariae</name>
    <dbReference type="NCBI Taxonomy" id="1585791"/>
    <lineage>
        <taxon>Bacteria</taxon>
        <taxon>Pseudomonadati</taxon>
        <taxon>Pseudomonadota</taxon>
        <taxon>Alphaproteobacteria</taxon>
        <taxon>Hyphomicrobiales</taxon>
        <taxon>Rhizobiaceae</taxon>
        <taxon>Rhizobium/Agrobacterium group</taxon>
        <taxon>Rhizobium</taxon>
    </lineage>
</organism>
<gene>
    <name evidence="1" type="ORF">ACFFP0_01120</name>
</gene>
<accession>A0ABV6ABG6</accession>
<name>A0ABV6ABG6_9HYPH</name>
<dbReference type="RefSeq" id="WP_377254830.1">
    <property type="nucleotide sequence ID" value="NZ_JBHMAA010000002.1"/>
</dbReference>
<proteinExistence type="predicted"/>
<comment type="caution">
    <text evidence="1">The sequence shown here is derived from an EMBL/GenBank/DDBJ whole genome shotgun (WGS) entry which is preliminary data.</text>
</comment>